<evidence type="ECO:0000313" key="3">
    <source>
        <dbReference type="Proteomes" id="UP001176941"/>
    </source>
</evidence>
<gene>
    <name evidence="2" type="ORF">MRATA1EN1_LOCUS28377</name>
</gene>
<feature type="compositionally biased region" description="Polar residues" evidence="1">
    <location>
        <begin position="71"/>
        <end position="91"/>
    </location>
</feature>
<keyword evidence="3" id="KW-1185">Reference proteome</keyword>
<evidence type="ECO:0000313" key="2">
    <source>
        <dbReference type="EMBL" id="CAI9179415.1"/>
    </source>
</evidence>
<accession>A0ABN8ZZM4</accession>
<dbReference type="EMBL" id="OX459945">
    <property type="protein sequence ID" value="CAI9179415.1"/>
    <property type="molecule type" value="Genomic_DNA"/>
</dbReference>
<organism evidence="2 3">
    <name type="scientific">Rangifer tarandus platyrhynchus</name>
    <name type="common">Svalbard reindeer</name>
    <dbReference type="NCBI Taxonomy" id="3082113"/>
    <lineage>
        <taxon>Eukaryota</taxon>
        <taxon>Metazoa</taxon>
        <taxon>Chordata</taxon>
        <taxon>Craniata</taxon>
        <taxon>Vertebrata</taxon>
        <taxon>Euteleostomi</taxon>
        <taxon>Mammalia</taxon>
        <taxon>Eutheria</taxon>
        <taxon>Laurasiatheria</taxon>
        <taxon>Artiodactyla</taxon>
        <taxon>Ruminantia</taxon>
        <taxon>Pecora</taxon>
        <taxon>Cervidae</taxon>
        <taxon>Odocoileinae</taxon>
        <taxon>Rangifer</taxon>
    </lineage>
</organism>
<evidence type="ECO:0000256" key="1">
    <source>
        <dbReference type="SAM" id="MobiDB-lite"/>
    </source>
</evidence>
<feature type="region of interest" description="Disordered" evidence="1">
    <location>
        <begin position="67"/>
        <end position="102"/>
    </location>
</feature>
<reference evidence="2" key="1">
    <citation type="submission" date="2023-04" db="EMBL/GenBank/DDBJ databases">
        <authorList>
            <consortium name="ELIXIR-Norway"/>
        </authorList>
    </citation>
    <scope>NUCLEOTIDE SEQUENCE [LARGE SCALE GENOMIC DNA]</scope>
</reference>
<proteinExistence type="predicted"/>
<dbReference type="Proteomes" id="UP001176941">
    <property type="component" value="Chromosome 9"/>
</dbReference>
<protein>
    <submittedName>
        <fullName evidence="2">Uncharacterized protein</fullName>
    </submittedName>
</protein>
<name>A0ABN8ZZM4_RANTA</name>
<sequence>MEPMPVLASPESEGKSSNGVLSACPILAAACADVSPQSGLQPCLGHWDPPSLASLSEFCSLFHSGPRAQGMSLSPKQEASRTQLPEDSQQPWCPGPDGGPAHPAAAWRRALLCFTQGAPC</sequence>